<proteinExistence type="predicted"/>
<evidence type="ECO:0000259" key="1">
    <source>
        <dbReference type="Pfam" id="PF01323"/>
    </source>
</evidence>
<dbReference type="InterPro" id="IPR036249">
    <property type="entry name" value="Thioredoxin-like_sf"/>
</dbReference>
<keyword evidence="2" id="KW-0413">Isomerase</keyword>
<dbReference type="Pfam" id="PF01323">
    <property type="entry name" value="DSBA"/>
    <property type="match status" value="1"/>
</dbReference>
<dbReference type="STRING" id="411945.GA0061102_10026"/>
<dbReference type="AlphaFoldDB" id="A0A1C3U5N5"/>
<sequence>MTITVKITSDFICPWCLIGEQRLNKALAGLPEGTNVELQWQPFELNPDMPAEGMDRRVYRSLKFGSWERSQLLDQHTVEAARGEDIAFDYAAIRRTPNTLAAHRLMLLAAEHGRATQVAEAIFSAYFEGGRDVGDIEVLADIAAENGVDRAQALAFLSKNEGEEQVRNQENAVLTNGVRSVPHFEIAGETVSGAQPAEVFEAVLRRALAPVTSGSNEDCSTGACSIG</sequence>
<gene>
    <name evidence="2" type="ORF">GA0061102_10026</name>
</gene>
<dbReference type="PANTHER" id="PTHR13887">
    <property type="entry name" value="GLUTATHIONE S-TRANSFERASE KAPPA"/>
    <property type="match status" value="1"/>
</dbReference>
<dbReference type="GO" id="GO:0016853">
    <property type="term" value="F:isomerase activity"/>
    <property type="evidence" value="ECO:0007669"/>
    <property type="project" value="UniProtKB-KW"/>
</dbReference>
<dbReference type="SUPFAM" id="SSF52833">
    <property type="entry name" value="Thioredoxin-like"/>
    <property type="match status" value="1"/>
</dbReference>
<feature type="domain" description="DSBA-like thioredoxin" evidence="1">
    <location>
        <begin position="4"/>
        <end position="204"/>
    </location>
</feature>
<organism evidence="2 3">
    <name type="scientific">Rhizobium miluonense</name>
    <dbReference type="NCBI Taxonomy" id="411945"/>
    <lineage>
        <taxon>Bacteria</taxon>
        <taxon>Pseudomonadati</taxon>
        <taxon>Pseudomonadota</taxon>
        <taxon>Alphaproteobacteria</taxon>
        <taxon>Hyphomicrobiales</taxon>
        <taxon>Rhizobiaceae</taxon>
        <taxon>Rhizobium/Agrobacterium group</taxon>
        <taxon>Rhizobium</taxon>
    </lineage>
</organism>
<name>A0A1C3U5N5_9HYPH</name>
<dbReference type="EMBL" id="FMAH01000002">
    <property type="protein sequence ID" value="SCB10772.1"/>
    <property type="molecule type" value="Genomic_DNA"/>
</dbReference>
<keyword evidence="3" id="KW-1185">Reference proteome</keyword>
<evidence type="ECO:0000313" key="3">
    <source>
        <dbReference type="Proteomes" id="UP000199435"/>
    </source>
</evidence>
<protein>
    <submittedName>
        <fullName evidence="2">Predicted dithiol-disulfide isomerase, DsbA family</fullName>
    </submittedName>
</protein>
<dbReference type="InterPro" id="IPR001853">
    <property type="entry name" value="DSBA-like_thioredoxin_dom"/>
</dbReference>
<evidence type="ECO:0000313" key="2">
    <source>
        <dbReference type="EMBL" id="SCB10772.1"/>
    </source>
</evidence>
<dbReference type="RefSeq" id="WP_092843722.1">
    <property type="nucleotide sequence ID" value="NZ_FMAH01000002.1"/>
</dbReference>
<dbReference type="PANTHER" id="PTHR13887:SF41">
    <property type="entry name" value="THIOREDOXIN SUPERFAMILY PROTEIN"/>
    <property type="match status" value="1"/>
</dbReference>
<reference evidence="3" key="1">
    <citation type="submission" date="2016-08" db="EMBL/GenBank/DDBJ databases">
        <authorList>
            <person name="Varghese N."/>
            <person name="Submissions Spin"/>
        </authorList>
    </citation>
    <scope>NUCLEOTIDE SEQUENCE [LARGE SCALE GENOMIC DNA]</scope>
    <source>
        <strain evidence="3">HAMBI 2971</strain>
    </source>
</reference>
<dbReference type="Gene3D" id="3.40.30.10">
    <property type="entry name" value="Glutaredoxin"/>
    <property type="match status" value="1"/>
</dbReference>
<dbReference type="Proteomes" id="UP000199435">
    <property type="component" value="Unassembled WGS sequence"/>
</dbReference>
<dbReference type="GO" id="GO:0016491">
    <property type="term" value="F:oxidoreductase activity"/>
    <property type="evidence" value="ECO:0007669"/>
    <property type="project" value="InterPro"/>
</dbReference>
<dbReference type="CDD" id="cd03024">
    <property type="entry name" value="DsbA_FrnE"/>
    <property type="match status" value="1"/>
</dbReference>
<accession>A0A1C3U5N5</accession>
<dbReference type="OrthoDB" id="9799122at2"/>